<dbReference type="EMBL" id="CP036525">
    <property type="protein sequence ID" value="QDT01646.1"/>
    <property type="molecule type" value="Genomic_DNA"/>
</dbReference>
<dbReference type="InterPro" id="IPR036249">
    <property type="entry name" value="Thioredoxin-like_sf"/>
</dbReference>
<evidence type="ECO:0000313" key="3">
    <source>
        <dbReference type="EMBL" id="QDT01646.1"/>
    </source>
</evidence>
<dbReference type="PROSITE" id="PS51352">
    <property type="entry name" value="THIOREDOXIN_2"/>
    <property type="match status" value="1"/>
</dbReference>
<dbReference type="SUPFAM" id="SSF52833">
    <property type="entry name" value="Thioredoxin-like"/>
    <property type="match status" value="1"/>
</dbReference>
<evidence type="ECO:0000259" key="2">
    <source>
        <dbReference type="PROSITE" id="PS51352"/>
    </source>
</evidence>
<evidence type="ECO:0000313" key="4">
    <source>
        <dbReference type="Proteomes" id="UP000318538"/>
    </source>
</evidence>
<feature type="domain" description="Thioredoxin" evidence="2">
    <location>
        <begin position="33"/>
        <end position="194"/>
    </location>
</feature>
<dbReference type="OrthoDB" id="279898at2"/>
<sequence length="196" mass="21360" precursor="true">MSSFRVIVCLSLLSVLNIGRVSVSAKEVAKSAPDVGQKVADFDLPIVGGDQMLKLSDQYAEGPVVVIVLRGFPGYQCPLCSRQIGALTNRIKTIAKTAKRVILVYPGPASMLDDHATDFMGSRKLPAPIVMVRDPDMEMVNRWGLRWNAPRETAYPATYVINSDGEVAWRLISDSHGGRSTATDIIKALDKIESTN</sequence>
<dbReference type="InterPro" id="IPR000866">
    <property type="entry name" value="AhpC/TSA"/>
</dbReference>
<organism evidence="3 4">
    <name type="scientific">Rubripirellula lacrimiformis</name>
    <dbReference type="NCBI Taxonomy" id="1930273"/>
    <lineage>
        <taxon>Bacteria</taxon>
        <taxon>Pseudomonadati</taxon>
        <taxon>Planctomycetota</taxon>
        <taxon>Planctomycetia</taxon>
        <taxon>Pirellulales</taxon>
        <taxon>Pirellulaceae</taxon>
        <taxon>Rubripirellula</taxon>
    </lineage>
</organism>
<name>A0A517N3D1_9BACT</name>
<keyword evidence="4" id="KW-1185">Reference proteome</keyword>
<evidence type="ECO:0000256" key="1">
    <source>
        <dbReference type="SAM" id="SignalP"/>
    </source>
</evidence>
<dbReference type="KEGG" id="rlc:K227x_00130"/>
<keyword evidence="1" id="KW-0732">Signal</keyword>
<gene>
    <name evidence="3" type="ORF">K227x_00130</name>
</gene>
<dbReference type="Gene3D" id="3.40.30.10">
    <property type="entry name" value="Glutaredoxin"/>
    <property type="match status" value="1"/>
</dbReference>
<dbReference type="AlphaFoldDB" id="A0A517N3D1"/>
<proteinExistence type="predicted"/>
<dbReference type="GO" id="GO:0016209">
    <property type="term" value="F:antioxidant activity"/>
    <property type="evidence" value="ECO:0007669"/>
    <property type="project" value="InterPro"/>
</dbReference>
<dbReference type="RefSeq" id="WP_145167359.1">
    <property type="nucleotide sequence ID" value="NZ_CP036525.1"/>
</dbReference>
<feature type="chain" id="PRO_5022202285" evidence="1">
    <location>
        <begin position="26"/>
        <end position="196"/>
    </location>
</feature>
<protein>
    <submittedName>
        <fullName evidence="3">AhpC/TSA family protein</fullName>
    </submittedName>
</protein>
<reference evidence="3 4" key="1">
    <citation type="submission" date="2019-02" db="EMBL/GenBank/DDBJ databases">
        <title>Deep-cultivation of Planctomycetes and their phenomic and genomic characterization uncovers novel biology.</title>
        <authorList>
            <person name="Wiegand S."/>
            <person name="Jogler M."/>
            <person name="Boedeker C."/>
            <person name="Pinto D."/>
            <person name="Vollmers J."/>
            <person name="Rivas-Marin E."/>
            <person name="Kohn T."/>
            <person name="Peeters S.H."/>
            <person name="Heuer A."/>
            <person name="Rast P."/>
            <person name="Oberbeckmann S."/>
            <person name="Bunk B."/>
            <person name="Jeske O."/>
            <person name="Meyerdierks A."/>
            <person name="Storesund J.E."/>
            <person name="Kallscheuer N."/>
            <person name="Luecker S."/>
            <person name="Lage O.M."/>
            <person name="Pohl T."/>
            <person name="Merkel B.J."/>
            <person name="Hornburger P."/>
            <person name="Mueller R.-W."/>
            <person name="Bruemmer F."/>
            <person name="Labrenz M."/>
            <person name="Spormann A.M."/>
            <person name="Op den Camp H."/>
            <person name="Overmann J."/>
            <person name="Amann R."/>
            <person name="Jetten M.S.M."/>
            <person name="Mascher T."/>
            <person name="Medema M.H."/>
            <person name="Devos D.P."/>
            <person name="Kaster A.-K."/>
            <person name="Ovreas L."/>
            <person name="Rohde M."/>
            <person name="Galperin M.Y."/>
            <person name="Jogler C."/>
        </authorList>
    </citation>
    <scope>NUCLEOTIDE SEQUENCE [LARGE SCALE GENOMIC DNA]</scope>
    <source>
        <strain evidence="3 4">K22_7</strain>
    </source>
</reference>
<dbReference type="GO" id="GO:0016491">
    <property type="term" value="F:oxidoreductase activity"/>
    <property type="evidence" value="ECO:0007669"/>
    <property type="project" value="InterPro"/>
</dbReference>
<feature type="signal peptide" evidence="1">
    <location>
        <begin position="1"/>
        <end position="25"/>
    </location>
</feature>
<dbReference type="InterPro" id="IPR013766">
    <property type="entry name" value="Thioredoxin_domain"/>
</dbReference>
<dbReference type="Proteomes" id="UP000318538">
    <property type="component" value="Chromosome"/>
</dbReference>
<dbReference type="Pfam" id="PF00578">
    <property type="entry name" value="AhpC-TSA"/>
    <property type="match status" value="1"/>
</dbReference>
<accession>A0A517N3D1</accession>